<feature type="compositionally biased region" description="Basic residues" evidence="1">
    <location>
        <begin position="73"/>
        <end position="90"/>
    </location>
</feature>
<sequence length="118" mass="13753">ERPTERGRRRPSRAGLQRGRHGRLPGLFRERRENLPGARRGRLRRQGSDPRRVRAAVQQGLQEQPGRPDRGGPPHRRARAGDGRRRRRRDRLPDHLHGRERSDRSRGLPGRRGHGQDM</sequence>
<protein>
    <submittedName>
        <fullName evidence="2">Uncharacterized protein</fullName>
    </submittedName>
</protein>
<name>A0A6J4RX10_9SPHN</name>
<dbReference type="EMBL" id="CADCVX010000003">
    <property type="protein sequence ID" value="CAA9480972.1"/>
    <property type="molecule type" value="Genomic_DNA"/>
</dbReference>
<accession>A0A6J4RX10</accession>
<organism evidence="2">
    <name type="scientific">uncultured Sphingomonadaceae bacterium</name>
    <dbReference type="NCBI Taxonomy" id="169976"/>
    <lineage>
        <taxon>Bacteria</taxon>
        <taxon>Pseudomonadati</taxon>
        <taxon>Pseudomonadota</taxon>
        <taxon>Alphaproteobacteria</taxon>
        <taxon>Sphingomonadales</taxon>
        <taxon>Sphingomonadaceae</taxon>
        <taxon>environmental samples</taxon>
    </lineage>
</organism>
<evidence type="ECO:0000313" key="2">
    <source>
        <dbReference type="EMBL" id="CAA9480972.1"/>
    </source>
</evidence>
<evidence type="ECO:0000256" key="1">
    <source>
        <dbReference type="SAM" id="MobiDB-lite"/>
    </source>
</evidence>
<feature type="compositionally biased region" description="Basic residues" evidence="1">
    <location>
        <begin position="7"/>
        <end position="23"/>
    </location>
</feature>
<reference evidence="2" key="1">
    <citation type="submission" date="2020-02" db="EMBL/GenBank/DDBJ databases">
        <authorList>
            <person name="Meier V. D."/>
        </authorList>
    </citation>
    <scope>NUCLEOTIDE SEQUENCE</scope>
    <source>
        <strain evidence="2">AVDCRST_MAG91</strain>
    </source>
</reference>
<feature type="region of interest" description="Disordered" evidence="1">
    <location>
        <begin position="1"/>
        <end position="118"/>
    </location>
</feature>
<feature type="compositionally biased region" description="Basic residues" evidence="1">
    <location>
        <begin position="109"/>
        <end position="118"/>
    </location>
</feature>
<proteinExistence type="predicted"/>
<feature type="non-terminal residue" evidence="2">
    <location>
        <position position="118"/>
    </location>
</feature>
<feature type="compositionally biased region" description="Basic and acidic residues" evidence="1">
    <location>
        <begin position="91"/>
        <end position="106"/>
    </location>
</feature>
<gene>
    <name evidence="2" type="ORF">AVDCRST_MAG91-13</name>
</gene>
<dbReference type="AlphaFoldDB" id="A0A6J4RX10"/>
<feature type="non-terminal residue" evidence="2">
    <location>
        <position position="1"/>
    </location>
</feature>